<accession>A0A6A6Z527</accession>
<evidence type="ECO:0000313" key="2">
    <source>
        <dbReference type="Proteomes" id="UP000504636"/>
    </source>
</evidence>
<reference evidence="3" key="2">
    <citation type="submission" date="2020-04" db="EMBL/GenBank/DDBJ databases">
        <authorList>
            <consortium name="NCBI Genome Project"/>
        </authorList>
    </citation>
    <scope>NUCLEOTIDE SEQUENCE</scope>
    <source>
        <strain evidence="3">CBS 304.34</strain>
    </source>
</reference>
<sequence length="322" mass="36796">MLTLNSPHLVVQVREVRIEMERLRYCSCKVSNGVSWKMYLTYIEQVFDTIDRFPSITAVKRGFIPNHNLCENQPYNFSNTPLSVCIVSDDILTNLFRKLHSTRSIQRLQIENIGPFTHPGLQASEFRASAGNNRSQALRNLKDLRLHVAYDKSLNNKTKTNNLVATLAELPSLWLRPAAASLCHLTLGCHEVLFGYYPKLDLKGVHFPCLKTLALRNFAFSHEWQLEWLTSHSDTLREAYLGNCAVLVANDTNMSMDADSYPIHGTLHFIHGIYTYGSTVQYPLRWDAIFDVCKRLPHLRQFGCGAISPGKHWERHLQPPTT</sequence>
<dbReference type="EMBL" id="MU003694">
    <property type="protein sequence ID" value="KAF2815394.1"/>
    <property type="molecule type" value="Genomic_DNA"/>
</dbReference>
<gene>
    <name evidence="1 3" type="ORF">BDZ99DRAFT_516121</name>
</gene>
<dbReference type="RefSeq" id="XP_033582358.1">
    <property type="nucleotide sequence ID" value="XM_033725041.1"/>
</dbReference>
<reference evidence="3" key="3">
    <citation type="submission" date="2025-04" db="UniProtKB">
        <authorList>
            <consortium name="RefSeq"/>
        </authorList>
    </citation>
    <scope>IDENTIFICATION</scope>
    <source>
        <strain evidence="3">CBS 304.34</strain>
    </source>
</reference>
<dbReference type="PANTHER" id="PTHR42057:SF2">
    <property type="entry name" value="F-BOX DOMAIN PROTEIN (AFU_ORTHOLOGUE AFUA_4G00200)-RELATED"/>
    <property type="match status" value="1"/>
</dbReference>
<protein>
    <recommendedName>
        <fullName evidence="4">F-box domain-containing protein</fullName>
    </recommendedName>
</protein>
<dbReference type="PANTHER" id="PTHR42057">
    <property type="entry name" value="F-BOX DOMAIN PROTEIN (AFU_ORTHOLOGUE AFUA_4G00200)"/>
    <property type="match status" value="1"/>
</dbReference>
<evidence type="ECO:0000313" key="1">
    <source>
        <dbReference type="EMBL" id="KAF2815394.1"/>
    </source>
</evidence>
<evidence type="ECO:0008006" key="4">
    <source>
        <dbReference type="Google" id="ProtNLM"/>
    </source>
</evidence>
<proteinExistence type="predicted"/>
<organism evidence="1">
    <name type="scientific">Mytilinidion resinicola</name>
    <dbReference type="NCBI Taxonomy" id="574789"/>
    <lineage>
        <taxon>Eukaryota</taxon>
        <taxon>Fungi</taxon>
        <taxon>Dikarya</taxon>
        <taxon>Ascomycota</taxon>
        <taxon>Pezizomycotina</taxon>
        <taxon>Dothideomycetes</taxon>
        <taxon>Pleosporomycetidae</taxon>
        <taxon>Mytilinidiales</taxon>
        <taxon>Mytilinidiaceae</taxon>
        <taxon>Mytilinidion</taxon>
    </lineage>
</organism>
<dbReference type="OrthoDB" id="3878647at2759"/>
<reference evidence="1 3" key="1">
    <citation type="journal article" date="2020" name="Stud. Mycol.">
        <title>101 Dothideomycetes genomes: a test case for predicting lifestyles and emergence of pathogens.</title>
        <authorList>
            <person name="Haridas S."/>
            <person name="Albert R."/>
            <person name="Binder M."/>
            <person name="Bloem J."/>
            <person name="Labutti K."/>
            <person name="Salamov A."/>
            <person name="Andreopoulos B."/>
            <person name="Baker S."/>
            <person name="Barry K."/>
            <person name="Bills G."/>
            <person name="Bluhm B."/>
            <person name="Cannon C."/>
            <person name="Castanera R."/>
            <person name="Culley D."/>
            <person name="Daum C."/>
            <person name="Ezra D."/>
            <person name="Gonzalez J."/>
            <person name="Henrissat B."/>
            <person name="Kuo A."/>
            <person name="Liang C."/>
            <person name="Lipzen A."/>
            <person name="Lutzoni F."/>
            <person name="Magnuson J."/>
            <person name="Mondo S."/>
            <person name="Nolan M."/>
            <person name="Ohm R."/>
            <person name="Pangilinan J."/>
            <person name="Park H.-J."/>
            <person name="Ramirez L."/>
            <person name="Alfaro M."/>
            <person name="Sun H."/>
            <person name="Tritt A."/>
            <person name="Yoshinaga Y."/>
            <person name="Zwiers L.-H."/>
            <person name="Turgeon B."/>
            <person name="Goodwin S."/>
            <person name="Spatafora J."/>
            <person name="Crous P."/>
            <person name="Grigoriev I."/>
        </authorList>
    </citation>
    <scope>NUCLEOTIDE SEQUENCE</scope>
    <source>
        <strain evidence="1 3">CBS 304.34</strain>
    </source>
</reference>
<dbReference type="GeneID" id="54465934"/>
<dbReference type="AlphaFoldDB" id="A0A6A6Z527"/>
<name>A0A6A6Z527_9PEZI</name>
<dbReference type="Proteomes" id="UP000504636">
    <property type="component" value="Unplaced"/>
</dbReference>
<keyword evidence="2" id="KW-1185">Reference proteome</keyword>
<evidence type="ECO:0000313" key="3">
    <source>
        <dbReference type="RefSeq" id="XP_033582358.1"/>
    </source>
</evidence>